<dbReference type="GO" id="GO:0047617">
    <property type="term" value="F:fatty acyl-CoA hydrolase activity"/>
    <property type="evidence" value="ECO:0007669"/>
    <property type="project" value="TreeGrafter"/>
</dbReference>
<dbReference type="Gene3D" id="3.10.129.10">
    <property type="entry name" value="Hotdog Thioesterase"/>
    <property type="match status" value="1"/>
</dbReference>
<accession>A0A7H0VEN7</accession>
<dbReference type="SUPFAM" id="SSF54637">
    <property type="entry name" value="Thioesterase/thiol ester dehydrase-isomerase"/>
    <property type="match status" value="1"/>
</dbReference>
<comment type="similarity">
    <text evidence="1">Belongs to the 4-hydroxybenzoyl-CoA thioesterase family.</text>
</comment>
<keyword evidence="2" id="KW-0378">Hydrolase</keyword>
<evidence type="ECO:0000256" key="2">
    <source>
        <dbReference type="ARBA" id="ARBA00022801"/>
    </source>
</evidence>
<dbReference type="InterPro" id="IPR050563">
    <property type="entry name" value="4-hydroxybenzoyl-CoA_TE"/>
</dbReference>
<gene>
    <name evidence="4" type="ORF">H4K34_17720</name>
</gene>
<dbReference type="PANTHER" id="PTHR31793">
    <property type="entry name" value="4-HYDROXYBENZOYL-COA THIOESTERASE FAMILY MEMBER"/>
    <property type="match status" value="1"/>
</dbReference>
<organism evidence="4 5">
    <name type="scientific">Croceimicrobium hydrocarbonivorans</name>
    <dbReference type="NCBI Taxonomy" id="2761580"/>
    <lineage>
        <taxon>Bacteria</taxon>
        <taxon>Pseudomonadati</taxon>
        <taxon>Bacteroidota</taxon>
        <taxon>Flavobacteriia</taxon>
        <taxon>Flavobacteriales</taxon>
        <taxon>Owenweeksiaceae</taxon>
        <taxon>Croceimicrobium</taxon>
    </lineage>
</organism>
<dbReference type="Pfam" id="PF01643">
    <property type="entry name" value="Acyl-ACP_TE"/>
    <property type="match status" value="1"/>
</dbReference>
<evidence type="ECO:0000313" key="5">
    <source>
        <dbReference type="Proteomes" id="UP000516305"/>
    </source>
</evidence>
<dbReference type="InterPro" id="IPR002864">
    <property type="entry name" value="Acyl-ACP_thioesterase_NHD"/>
</dbReference>
<feature type="domain" description="Acyl-ACP thioesterase N-terminal hotdog" evidence="3">
    <location>
        <begin position="26"/>
        <end position="123"/>
    </location>
</feature>
<dbReference type="InterPro" id="IPR029069">
    <property type="entry name" value="HotDog_dom_sf"/>
</dbReference>
<dbReference type="GO" id="GO:0006633">
    <property type="term" value="P:fatty acid biosynthetic process"/>
    <property type="evidence" value="ECO:0007669"/>
    <property type="project" value="InterPro"/>
</dbReference>
<dbReference type="PANTHER" id="PTHR31793:SF27">
    <property type="entry name" value="NOVEL THIOESTERASE SUPERFAMILY DOMAIN AND SAPOSIN A-TYPE DOMAIN CONTAINING PROTEIN (0610012H03RIK)"/>
    <property type="match status" value="1"/>
</dbReference>
<keyword evidence="5" id="KW-1185">Reference proteome</keyword>
<dbReference type="AlphaFoldDB" id="A0A7H0VEN7"/>
<proteinExistence type="inferred from homology"/>
<dbReference type="KEGG" id="chyd:H4K34_17720"/>
<name>A0A7H0VEN7_9FLAO</name>
<evidence type="ECO:0000259" key="3">
    <source>
        <dbReference type="Pfam" id="PF01643"/>
    </source>
</evidence>
<evidence type="ECO:0000313" key="4">
    <source>
        <dbReference type="EMBL" id="QNR24185.1"/>
    </source>
</evidence>
<protein>
    <submittedName>
        <fullName evidence="4">Acyl-CoA thioesterase</fullName>
    </submittedName>
</protein>
<sequence>MIVHEIPKIVEAKDLDDLNHVNNVVYLQWVQDVASSHWFSRAGKNTGVIWVVRKHEIEYLAPAHLGDELSLRTWVESMEGLTSLRKVEILRGTEVICCCTSQWIMLDAKSFRPRRISPELAALFIEQS</sequence>
<dbReference type="CDD" id="cd00586">
    <property type="entry name" value="4HBT"/>
    <property type="match status" value="1"/>
</dbReference>
<evidence type="ECO:0000256" key="1">
    <source>
        <dbReference type="ARBA" id="ARBA00005953"/>
    </source>
</evidence>
<dbReference type="Proteomes" id="UP000516305">
    <property type="component" value="Chromosome"/>
</dbReference>
<dbReference type="EMBL" id="CP060139">
    <property type="protein sequence ID" value="QNR24185.1"/>
    <property type="molecule type" value="Genomic_DNA"/>
</dbReference>
<dbReference type="RefSeq" id="WP_210758721.1">
    <property type="nucleotide sequence ID" value="NZ_CP060139.1"/>
</dbReference>
<reference evidence="4 5" key="1">
    <citation type="submission" date="2020-08" db="EMBL/GenBank/DDBJ databases">
        <title>Croceimicrobium hydrocarbonivorans gen. nov., sp. nov., a novel marine bacterium isolated from a bacterial consortium that degrades polyethylene terephthalate.</title>
        <authorList>
            <person name="Liu R."/>
        </authorList>
    </citation>
    <scope>NUCLEOTIDE SEQUENCE [LARGE SCALE GENOMIC DNA]</scope>
    <source>
        <strain evidence="4 5">A20-9</strain>
    </source>
</reference>